<feature type="region of interest" description="Disordered" evidence="1">
    <location>
        <begin position="89"/>
        <end position="124"/>
    </location>
</feature>
<dbReference type="AlphaFoldDB" id="A0A8T0ETG6"/>
<proteinExistence type="predicted"/>
<evidence type="ECO:0000313" key="3">
    <source>
        <dbReference type="Proteomes" id="UP000807504"/>
    </source>
</evidence>
<feature type="compositionally biased region" description="Basic and acidic residues" evidence="1">
    <location>
        <begin position="113"/>
        <end position="124"/>
    </location>
</feature>
<name>A0A8T0ETG6_ARGBR</name>
<sequence>MWPHKPDELPAEMHLEGIQIFRYRDFEYLSNTVASGPPYRTINNPMITYLNYHAEYKNDQKKDEESIVNKHVYQNGVAISSELNYKSVNPSKDDKSTSRFKSLSVNSSVNSSESDHDCSNDSEKNQRINYCETRTNKSEVLSYSESATVQNPIMHGMLELTSRRSRENQEVTKVTSDESNQVSKHNFQTFAENFGIDSKSAMRNSNNTDEFSHFKSVYSSACSMDTVKTQTSQIQQPFAIGKKSSSDLLELISKMKSSNPQKVADTSSDDDLANGDRRFLKMLNFAD</sequence>
<gene>
    <name evidence="2" type="ORF">HNY73_015424</name>
</gene>
<dbReference type="Proteomes" id="UP000807504">
    <property type="component" value="Unassembled WGS sequence"/>
</dbReference>
<reference evidence="2" key="1">
    <citation type="journal article" date="2020" name="bioRxiv">
        <title>Chromosome-level reference genome of the European wasp spider Argiope bruennichi: a resource for studies on range expansion and evolutionary adaptation.</title>
        <authorList>
            <person name="Sheffer M.M."/>
            <person name="Hoppe A."/>
            <person name="Krehenwinkel H."/>
            <person name="Uhl G."/>
            <person name="Kuss A.W."/>
            <person name="Jensen L."/>
            <person name="Jensen C."/>
            <person name="Gillespie R.G."/>
            <person name="Hoff K.J."/>
            <person name="Prost S."/>
        </authorList>
    </citation>
    <scope>NUCLEOTIDE SEQUENCE</scope>
</reference>
<organism evidence="2 3">
    <name type="scientific">Argiope bruennichi</name>
    <name type="common">Wasp spider</name>
    <name type="synonym">Aranea bruennichi</name>
    <dbReference type="NCBI Taxonomy" id="94029"/>
    <lineage>
        <taxon>Eukaryota</taxon>
        <taxon>Metazoa</taxon>
        <taxon>Ecdysozoa</taxon>
        <taxon>Arthropoda</taxon>
        <taxon>Chelicerata</taxon>
        <taxon>Arachnida</taxon>
        <taxon>Araneae</taxon>
        <taxon>Araneomorphae</taxon>
        <taxon>Entelegynae</taxon>
        <taxon>Araneoidea</taxon>
        <taxon>Araneidae</taxon>
        <taxon>Argiope</taxon>
    </lineage>
</organism>
<comment type="caution">
    <text evidence="2">The sequence shown here is derived from an EMBL/GenBank/DDBJ whole genome shotgun (WGS) entry which is preliminary data.</text>
</comment>
<keyword evidence="3" id="KW-1185">Reference proteome</keyword>
<protein>
    <submittedName>
        <fullName evidence="2">Uncharacterized protein</fullName>
    </submittedName>
</protein>
<reference evidence="2" key="2">
    <citation type="submission" date="2020-06" db="EMBL/GenBank/DDBJ databases">
        <authorList>
            <person name="Sheffer M."/>
        </authorList>
    </citation>
    <scope>NUCLEOTIDE SEQUENCE</scope>
</reference>
<feature type="compositionally biased region" description="Low complexity" evidence="1">
    <location>
        <begin position="102"/>
        <end position="112"/>
    </location>
</feature>
<evidence type="ECO:0000313" key="2">
    <source>
        <dbReference type="EMBL" id="KAF8778728.1"/>
    </source>
</evidence>
<evidence type="ECO:0000256" key="1">
    <source>
        <dbReference type="SAM" id="MobiDB-lite"/>
    </source>
</evidence>
<dbReference type="EMBL" id="JABXBU010002072">
    <property type="protein sequence ID" value="KAF8778728.1"/>
    <property type="molecule type" value="Genomic_DNA"/>
</dbReference>
<accession>A0A8T0ETG6</accession>